<evidence type="ECO:0000313" key="10">
    <source>
        <dbReference type="Proteomes" id="UP000001732"/>
    </source>
</evidence>
<organism evidence="9 10">
    <name type="scientific">Coprothermobacter proteolyticus (strain ATCC 35245 / DSM 5265 / OCM 4 / BT)</name>
    <dbReference type="NCBI Taxonomy" id="309798"/>
    <lineage>
        <taxon>Bacteria</taxon>
        <taxon>Pseudomonadati</taxon>
        <taxon>Coprothermobacterota</taxon>
        <taxon>Coprothermobacteria</taxon>
        <taxon>Coprothermobacterales</taxon>
        <taxon>Coprothermobacteraceae</taxon>
        <taxon>Coprothermobacter</taxon>
    </lineage>
</organism>
<comment type="subcellular location">
    <subcellularLocation>
        <location evidence="1 6">Bacterial flagellum basal body</location>
    </subcellularLocation>
</comment>
<reference evidence="9 10" key="2">
    <citation type="journal article" date="2014" name="Genome Announc.">
        <title>Complete Genome Sequence of Coprothermobacter proteolyticus DSM 5265.</title>
        <authorList>
            <person name="Alexiev A."/>
            <person name="Coil D.A."/>
            <person name="Badger J.H."/>
            <person name="Enticknap J."/>
            <person name="Ward N."/>
            <person name="Robb F.T."/>
            <person name="Eisen J.A."/>
        </authorList>
    </citation>
    <scope>NUCLEOTIDE SEQUENCE [LARGE SCALE GENOMIC DNA]</scope>
    <source>
        <strain evidence="10">ATCC 35245 / DSM 5265 / OCM 4 / BT</strain>
    </source>
</reference>
<dbReference type="OrthoDB" id="9794148at2"/>
<sequence>MSGFSLLRIAGSALTAQRFRMDVISSNIANLETTRTPEGGPYHRKIVSFQSMMVGENQGQGVKVAQLTEDPSERLVYDPSHPDADPETGMVHYPDMDLITELTDLMSAQRSFEMNSNAIAIARQVYTKSMEIGR</sequence>
<evidence type="ECO:0000256" key="3">
    <source>
        <dbReference type="ARBA" id="ARBA00017941"/>
    </source>
</evidence>
<dbReference type="InterPro" id="IPR019776">
    <property type="entry name" value="Flagellar_basal_body_rod_CS"/>
</dbReference>
<dbReference type="GO" id="GO:0030694">
    <property type="term" value="C:bacterial-type flagellum basal body, rod"/>
    <property type="evidence" value="ECO:0007669"/>
    <property type="project" value="UniProtKB-UniRule"/>
</dbReference>
<evidence type="ECO:0000256" key="4">
    <source>
        <dbReference type="ARBA" id="ARBA00023143"/>
    </source>
</evidence>
<dbReference type="InterPro" id="IPR001444">
    <property type="entry name" value="Flag_bb_rod_N"/>
</dbReference>
<keyword evidence="4 6" id="KW-0975">Bacterial flagellum</keyword>
<dbReference type="PANTHER" id="PTHR30435">
    <property type="entry name" value="FLAGELLAR PROTEIN"/>
    <property type="match status" value="1"/>
</dbReference>
<reference evidence="10" key="1">
    <citation type="submission" date="2008-08" db="EMBL/GenBank/DDBJ databases">
        <title>The complete genome sequence of Coprothermobacter proteolyticus strain ATCC 5245 / DSM 5265 / BT.</title>
        <authorList>
            <person name="Dodson R.J."/>
            <person name="Durkin A.S."/>
            <person name="Wu M."/>
            <person name="Eisen J."/>
            <person name="Sutton G."/>
        </authorList>
    </citation>
    <scope>NUCLEOTIDE SEQUENCE [LARGE SCALE GENOMIC DNA]</scope>
    <source>
        <strain evidence="10">ATCC 35245 / DSM 5265 / OCM 4 / BT</strain>
    </source>
</reference>
<dbReference type="eggNOG" id="COG1558">
    <property type="taxonomic scope" value="Bacteria"/>
</dbReference>
<evidence type="ECO:0000259" key="8">
    <source>
        <dbReference type="Pfam" id="PF06429"/>
    </source>
</evidence>
<accession>B5Y7D4</accession>
<evidence type="ECO:0000256" key="1">
    <source>
        <dbReference type="ARBA" id="ARBA00004117"/>
    </source>
</evidence>
<dbReference type="EMBL" id="CP001145">
    <property type="protein sequence ID" value="ACI17724.1"/>
    <property type="molecule type" value="Genomic_DNA"/>
</dbReference>
<comment type="subunit">
    <text evidence="5 6">The basal body constitutes a major portion of the flagellar organelle and consists of four rings (L,P,S, and M) mounted on a central rod. The rod consists of about 26 subunits of FlgG in the distal portion, and FlgB, FlgC and FlgF are thought to build up the proximal portion of the rod with about 6 subunits each.</text>
</comment>
<keyword evidence="9" id="KW-0966">Cell projection</keyword>
<dbReference type="InterPro" id="IPR010930">
    <property type="entry name" value="Flg_bb/hook_C_dom"/>
</dbReference>
<dbReference type="PROSITE" id="PS00588">
    <property type="entry name" value="FLAGELLA_BB_ROD"/>
    <property type="match status" value="1"/>
</dbReference>
<dbReference type="NCBIfam" id="TIGR01395">
    <property type="entry name" value="FlgC"/>
    <property type="match status" value="1"/>
</dbReference>
<evidence type="ECO:0000313" key="9">
    <source>
        <dbReference type="EMBL" id="ACI17724.1"/>
    </source>
</evidence>
<comment type="similarity">
    <text evidence="2">Belongs to the flagella basal body rod proteins family.</text>
</comment>
<evidence type="ECO:0000256" key="5">
    <source>
        <dbReference type="ARBA" id="ARBA00025933"/>
    </source>
</evidence>
<dbReference type="Pfam" id="PF00460">
    <property type="entry name" value="Flg_bb_rod"/>
    <property type="match status" value="1"/>
</dbReference>
<name>B5Y7D4_COPPD</name>
<dbReference type="KEGG" id="cpo:COPRO5265_0314"/>
<keyword evidence="10" id="KW-1185">Reference proteome</keyword>
<dbReference type="HOGENOM" id="CLU_123272_0_0_9"/>
<dbReference type="PANTHER" id="PTHR30435:SF2">
    <property type="entry name" value="FLAGELLAR BASAL-BODY ROD PROTEIN FLGC"/>
    <property type="match status" value="1"/>
</dbReference>
<keyword evidence="9" id="KW-0282">Flagellum</keyword>
<keyword evidence="9" id="KW-0969">Cilium</keyword>
<dbReference type="AlphaFoldDB" id="B5Y7D4"/>
<dbReference type="Pfam" id="PF06429">
    <property type="entry name" value="Flg_bbr_C"/>
    <property type="match status" value="1"/>
</dbReference>
<gene>
    <name evidence="9" type="primary">flgC</name>
    <name evidence="9" type="ordered locus">COPRO5265_0314</name>
</gene>
<proteinExistence type="inferred from homology"/>
<dbReference type="STRING" id="309798.COPRO5265_0314"/>
<feature type="domain" description="Flagellar basal-body/hook protein C-terminal" evidence="8">
    <location>
        <begin position="97"/>
        <end position="126"/>
    </location>
</feature>
<dbReference type="GO" id="GO:0071978">
    <property type="term" value="P:bacterial-type flagellum-dependent swarming motility"/>
    <property type="evidence" value="ECO:0007669"/>
    <property type="project" value="TreeGrafter"/>
</dbReference>
<dbReference type="Proteomes" id="UP000001732">
    <property type="component" value="Chromosome"/>
</dbReference>
<dbReference type="RefSeq" id="WP_012544376.1">
    <property type="nucleotide sequence ID" value="NC_011295.1"/>
</dbReference>
<evidence type="ECO:0000259" key="7">
    <source>
        <dbReference type="Pfam" id="PF00460"/>
    </source>
</evidence>
<protein>
    <recommendedName>
        <fullName evidence="3 6">Flagellar basal-body rod protein FlgC</fullName>
    </recommendedName>
</protein>
<evidence type="ECO:0000256" key="6">
    <source>
        <dbReference type="RuleBase" id="RU362062"/>
    </source>
</evidence>
<dbReference type="InterPro" id="IPR006299">
    <property type="entry name" value="FlgC"/>
</dbReference>
<evidence type="ECO:0000256" key="2">
    <source>
        <dbReference type="ARBA" id="ARBA00009677"/>
    </source>
</evidence>
<feature type="domain" description="Flagellar basal body rod protein N-terminal" evidence="7">
    <location>
        <begin position="7"/>
        <end position="34"/>
    </location>
</feature>